<accession>A0A0A5FV04</accession>
<evidence type="ECO:0000313" key="2">
    <source>
        <dbReference type="Proteomes" id="UP000030403"/>
    </source>
</evidence>
<gene>
    <name evidence="1" type="ORF">N783_16555</name>
</gene>
<comment type="caution">
    <text evidence="1">The sequence shown here is derived from an EMBL/GenBank/DDBJ whole genome shotgun (WGS) entry which is preliminary data.</text>
</comment>
<dbReference type="RefSeq" id="WP_027446024.1">
    <property type="nucleotide sequence ID" value="NZ_AULJ01000019.1"/>
</dbReference>
<protein>
    <submittedName>
        <fullName evidence="1">FAD-dependent dehydrogenase</fullName>
    </submittedName>
</protein>
<dbReference type="OrthoDB" id="25353at2"/>
<keyword evidence="2" id="KW-1185">Reference proteome</keyword>
<dbReference type="Gene3D" id="3.50.50.60">
    <property type="entry name" value="FAD/NAD(P)-binding domain"/>
    <property type="match status" value="2"/>
</dbReference>
<dbReference type="AlphaFoldDB" id="A0A0A5FV04"/>
<evidence type="ECO:0000313" key="1">
    <source>
        <dbReference type="EMBL" id="KGX84606.1"/>
    </source>
</evidence>
<dbReference type="eggNOG" id="COG0644">
    <property type="taxonomic scope" value="Bacteria"/>
</dbReference>
<dbReference type="Proteomes" id="UP000030403">
    <property type="component" value="Unassembled WGS sequence"/>
</dbReference>
<reference evidence="1 2" key="1">
    <citation type="submission" date="2013-08" db="EMBL/GenBank/DDBJ databases">
        <authorList>
            <person name="Huang J."/>
            <person name="Wang G."/>
        </authorList>
    </citation>
    <scope>NUCLEOTIDE SEQUENCE [LARGE SCALE GENOMIC DNA]</scope>
    <source>
        <strain evidence="1 2">BH030004</strain>
    </source>
</reference>
<sequence>MKVAIMGAGLSGLACAITLERNGISPHIFEKRSDVGDRFINAELFLSFLTSPVNNNYQFLAEEHNIFLKPSNLINQLNIHSENKKAIVNEQVGFINIRGRHKHSFEQQLKQQVSSKIHYQSTFTYEELLKEYSHVILATGDAGYALDLNNYEVDRSVTLKGATVEGDFKQSSIYVWFNHKIVPNGYAYVIPFSEKEANIVIAYPQFSSIQDEDQMWQNFYDILCSRFNQSLKVTDQFHVKDYLIGRCIYPRIGNTFFTGNCFGALMPFLGFGQFSSLLTGIYAANDICGEGQYEKLIKPIRKSYNHSLTLRKAIERTENPTMDKIVSGLDGYWGKKFFKPSKFNSLNTLSYILRPFMK</sequence>
<dbReference type="EMBL" id="AVPF01000052">
    <property type="protein sequence ID" value="KGX84606.1"/>
    <property type="molecule type" value="Genomic_DNA"/>
</dbReference>
<proteinExistence type="predicted"/>
<dbReference type="InterPro" id="IPR036188">
    <property type="entry name" value="FAD/NAD-bd_sf"/>
</dbReference>
<dbReference type="Pfam" id="PF13450">
    <property type="entry name" value="NAD_binding_8"/>
    <property type="match status" value="1"/>
</dbReference>
<dbReference type="SUPFAM" id="SSF51905">
    <property type="entry name" value="FAD/NAD(P)-binding domain"/>
    <property type="match status" value="1"/>
</dbReference>
<organism evidence="1 2">
    <name type="scientific">Pontibacillus marinus BH030004 = DSM 16465</name>
    <dbReference type="NCBI Taxonomy" id="1385511"/>
    <lineage>
        <taxon>Bacteria</taxon>
        <taxon>Bacillati</taxon>
        <taxon>Bacillota</taxon>
        <taxon>Bacilli</taxon>
        <taxon>Bacillales</taxon>
        <taxon>Bacillaceae</taxon>
        <taxon>Pontibacillus</taxon>
    </lineage>
</organism>
<dbReference type="STRING" id="1385511.GCA_000425225_02009"/>
<dbReference type="PROSITE" id="PS51257">
    <property type="entry name" value="PROKAR_LIPOPROTEIN"/>
    <property type="match status" value="1"/>
</dbReference>
<name>A0A0A5FV04_9BACI</name>